<dbReference type="Gene3D" id="1.25.40.20">
    <property type="entry name" value="Ankyrin repeat-containing domain"/>
    <property type="match status" value="2"/>
</dbReference>
<dbReference type="SMART" id="SM00248">
    <property type="entry name" value="ANK"/>
    <property type="match status" value="5"/>
</dbReference>
<dbReference type="AlphaFoldDB" id="A0A0U5G9Y3"/>
<evidence type="ECO:0000256" key="3">
    <source>
        <dbReference type="PROSITE-ProRule" id="PRU00023"/>
    </source>
</evidence>
<evidence type="ECO:0000256" key="2">
    <source>
        <dbReference type="ARBA" id="ARBA00023043"/>
    </source>
</evidence>
<feature type="repeat" description="ANK" evidence="3">
    <location>
        <begin position="101"/>
        <end position="133"/>
    </location>
</feature>
<dbReference type="InterPro" id="IPR050745">
    <property type="entry name" value="Multifunctional_regulatory"/>
</dbReference>
<evidence type="ECO:0000313" key="4">
    <source>
        <dbReference type="EMBL" id="CEL08403.1"/>
    </source>
</evidence>
<dbReference type="PANTHER" id="PTHR24189:SF63">
    <property type="entry name" value="ANKYRIN"/>
    <property type="match status" value="1"/>
</dbReference>
<keyword evidence="2 3" id="KW-0040">ANK repeat</keyword>
<feature type="repeat" description="ANK" evidence="3">
    <location>
        <begin position="134"/>
        <end position="166"/>
    </location>
</feature>
<dbReference type="Pfam" id="PF12796">
    <property type="entry name" value="Ank_2"/>
    <property type="match status" value="1"/>
</dbReference>
<dbReference type="SUPFAM" id="SSF48403">
    <property type="entry name" value="Ankyrin repeat"/>
    <property type="match status" value="1"/>
</dbReference>
<gene>
    <name evidence="4" type="ORF">ASPCAL11553</name>
</gene>
<evidence type="ECO:0000313" key="5">
    <source>
        <dbReference type="Proteomes" id="UP000054771"/>
    </source>
</evidence>
<dbReference type="PROSITE" id="PS50088">
    <property type="entry name" value="ANK_REPEAT"/>
    <property type="match status" value="2"/>
</dbReference>
<dbReference type="PROSITE" id="PS50297">
    <property type="entry name" value="ANK_REP_REGION"/>
    <property type="match status" value="2"/>
</dbReference>
<evidence type="ECO:0000256" key="1">
    <source>
        <dbReference type="ARBA" id="ARBA00022737"/>
    </source>
</evidence>
<protein>
    <submittedName>
        <fullName evidence="4">Uncharacterized protein</fullName>
    </submittedName>
</protein>
<dbReference type="Proteomes" id="UP000054771">
    <property type="component" value="Unassembled WGS sequence"/>
</dbReference>
<dbReference type="PANTHER" id="PTHR24189">
    <property type="entry name" value="MYOTROPHIN"/>
    <property type="match status" value="1"/>
</dbReference>
<accession>A0A0U5G9Y3</accession>
<proteinExistence type="predicted"/>
<dbReference type="PRINTS" id="PR01415">
    <property type="entry name" value="ANKYRIN"/>
</dbReference>
<organism evidence="4 5">
    <name type="scientific">Aspergillus calidoustus</name>
    <dbReference type="NCBI Taxonomy" id="454130"/>
    <lineage>
        <taxon>Eukaryota</taxon>
        <taxon>Fungi</taxon>
        <taxon>Dikarya</taxon>
        <taxon>Ascomycota</taxon>
        <taxon>Pezizomycotina</taxon>
        <taxon>Eurotiomycetes</taxon>
        <taxon>Eurotiomycetidae</taxon>
        <taxon>Eurotiales</taxon>
        <taxon>Aspergillaceae</taxon>
        <taxon>Aspergillus</taxon>
        <taxon>Aspergillus subgen. Nidulantes</taxon>
    </lineage>
</organism>
<dbReference type="InterPro" id="IPR002110">
    <property type="entry name" value="Ankyrin_rpt"/>
</dbReference>
<reference evidence="5" key="1">
    <citation type="journal article" date="2016" name="Genome Announc.">
        <title>Draft genome sequences of fungus Aspergillus calidoustus.</title>
        <authorList>
            <person name="Horn F."/>
            <person name="Linde J."/>
            <person name="Mattern D.J."/>
            <person name="Walther G."/>
            <person name="Guthke R."/>
            <person name="Scherlach K."/>
            <person name="Martin K."/>
            <person name="Brakhage A.A."/>
            <person name="Petzke L."/>
            <person name="Valiante V."/>
        </authorList>
    </citation>
    <scope>NUCLEOTIDE SEQUENCE [LARGE SCALE GENOMIC DNA]</scope>
    <source>
        <strain evidence="5">SF006504</strain>
    </source>
</reference>
<dbReference type="STRING" id="454130.A0A0U5G9Y3"/>
<sequence length="217" mass="24163">MFYEAVQRGHTEVVRFLYIHHKEINESKGFLSRKQRRSGGFCRLDHRHHFHDFIQCVWPGDQYALHLVARSYRKEICSNHTVPMTEFLLLNGANIHAIDLKGKTALHIAAYLGNHQLVASLIDYDADINAADVQGYTSIHCAILAGRLSIVRLLLEGGAAVDIADRSGQTPLHLAISRENAIEVLLTSYGADGHAADSEPLNFELLESNLGSLRSLV</sequence>
<dbReference type="Pfam" id="PF00023">
    <property type="entry name" value="Ank"/>
    <property type="match status" value="1"/>
</dbReference>
<dbReference type="EMBL" id="CDMC01000011">
    <property type="protein sequence ID" value="CEL08403.1"/>
    <property type="molecule type" value="Genomic_DNA"/>
</dbReference>
<dbReference type="OrthoDB" id="366390at2759"/>
<dbReference type="InterPro" id="IPR036770">
    <property type="entry name" value="Ankyrin_rpt-contain_sf"/>
</dbReference>
<keyword evidence="1" id="KW-0677">Repeat</keyword>
<name>A0A0U5G9Y3_ASPCI</name>
<keyword evidence="5" id="KW-1185">Reference proteome</keyword>